<name>A0A965GDC5_9PROT</name>
<gene>
    <name evidence="1" type="ORF">EBT44_03230</name>
</gene>
<reference evidence="1" key="1">
    <citation type="submission" date="2018-10" db="EMBL/GenBank/DDBJ databases">
        <title>Iterative Subtractive Binning of Freshwater Chronoseries Metagenomes Recovers Nearly Complete Genomes from over Four Hundred Novel Species.</title>
        <authorList>
            <person name="Rodriguez-R L.M."/>
            <person name="Tsementzi D."/>
            <person name="Luo C."/>
            <person name="Konstantinidis K.T."/>
        </authorList>
    </citation>
    <scope>NUCLEOTIDE SEQUENCE</scope>
    <source>
        <strain evidence="1">WB5_2A_028</strain>
    </source>
</reference>
<dbReference type="InterPro" id="IPR027396">
    <property type="entry name" value="DsrEFH-like"/>
</dbReference>
<accession>A0A965GDC5</accession>
<dbReference type="Proteomes" id="UP000740727">
    <property type="component" value="Unassembled WGS sequence"/>
</dbReference>
<dbReference type="InterPro" id="IPR003787">
    <property type="entry name" value="Sulphur_relay_DsrE/F-like"/>
</dbReference>
<protein>
    <submittedName>
        <fullName evidence="1">Sulfur reduction protein DsrE</fullName>
    </submittedName>
</protein>
<evidence type="ECO:0000313" key="1">
    <source>
        <dbReference type="EMBL" id="NBR93844.1"/>
    </source>
</evidence>
<proteinExistence type="predicted"/>
<evidence type="ECO:0000313" key="2">
    <source>
        <dbReference type="Proteomes" id="UP000740727"/>
    </source>
</evidence>
<dbReference type="Gene3D" id="3.40.1260.10">
    <property type="entry name" value="DsrEFH-like"/>
    <property type="match status" value="1"/>
</dbReference>
<dbReference type="SUPFAM" id="SSF75169">
    <property type="entry name" value="DsrEFH-like"/>
    <property type="match status" value="1"/>
</dbReference>
<dbReference type="AlphaFoldDB" id="A0A965GDC5"/>
<organism evidence="1 2">
    <name type="scientific">Candidatus Fonsibacter lacus</name>
    <dbReference type="NCBI Taxonomy" id="2576439"/>
    <lineage>
        <taxon>Bacteria</taxon>
        <taxon>Pseudomonadati</taxon>
        <taxon>Pseudomonadota</taxon>
        <taxon>Alphaproteobacteria</taxon>
        <taxon>Candidatus Pelagibacterales</taxon>
        <taxon>Candidatus Pelagibacterales incertae sedis</taxon>
        <taxon>Candidatus Fonsibacter</taxon>
    </lineage>
</organism>
<sequence>MAENTLVVKVTVGQESAERCSQGFTVAATALASGVKVILWLTGEATWFGVPGKAEEFRLEHAAALSELRDQILESGKIKVCTQCAKRRGITQELLISGVEISGASSFVADILVPETKALVY</sequence>
<dbReference type="EMBL" id="RFXN01000029">
    <property type="protein sequence ID" value="NBR93844.1"/>
    <property type="molecule type" value="Genomic_DNA"/>
</dbReference>
<comment type="caution">
    <text evidence="1">The sequence shown here is derived from an EMBL/GenBank/DDBJ whole genome shotgun (WGS) entry which is preliminary data.</text>
</comment>
<dbReference type="Pfam" id="PF02635">
    <property type="entry name" value="DsrE"/>
    <property type="match status" value="1"/>
</dbReference>